<keyword evidence="2" id="KW-0812">Transmembrane</keyword>
<dbReference type="OrthoDB" id="2987147at2"/>
<evidence type="ECO:0000256" key="1">
    <source>
        <dbReference type="SAM" id="Coils"/>
    </source>
</evidence>
<gene>
    <name evidence="3" type="ORF">SAMN05421852_10547</name>
</gene>
<organism evidence="3 4">
    <name type="scientific">Thermoflavimicrobium dichotomicum</name>
    <dbReference type="NCBI Taxonomy" id="46223"/>
    <lineage>
        <taxon>Bacteria</taxon>
        <taxon>Bacillati</taxon>
        <taxon>Bacillota</taxon>
        <taxon>Bacilli</taxon>
        <taxon>Bacillales</taxon>
        <taxon>Thermoactinomycetaceae</taxon>
        <taxon>Thermoflavimicrobium</taxon>
    </lineage>
</organism>
<dbReference type="AlphaFoldDB" id="A0A1I3P134"/>
<evidence type="ECO:0000313" key="4">
    <source>
        <dbReference type="Proteomes" id="UP000199545"/>
    </source>
</evidence>
<reference evidence="3 4" key="1">
    <citation type="submission" date="2016-10" db="EMBL/GenBank/DDBJ databases">
        <authorList>
            <person name="de Groot N.N."/>
        </authorList>
    </citation>
    <scope>NUCLEOTIDE SEQUENCE [LARGE SCALE GENOMIC DNA]</scope>
    <source>
        <strain evidence="3 4">DSM 44778</strain>
    </source>
</reference>
<dbReference type="RefSeq" id="WP_093229089.1">
    <property type="nucleotide sequence ID" value="NZ_FORR01000005.1"/>
</dbReference>
<dbReference type="InterPro" id="IPR029016">
    <property type="entry name" value="GAF-like_dom_sf"/>
</dbReference>
<proteinExistence type="predicted"/>
<name>A0A1I3P134_9BACL</name>
<accession>A0A1I3P134</accession>
<keyword evidence="1" id="KW-0175">Coiled coil</keyword>
<keyword evidence="2" id="KW-1133">Transmembrane helix</keyword>
<dbReference type="EMBL" id="FORR01000005">
    <property type="protein sequence ID" value="SFJ15141.1"/>
    <property type="molecule type" value="Genomic_DNA"/>
</dbReference>
<dbReference type="STRING" id="46223.SAMN05421852_10547"/>
<sequence length="314" mass="36596">MDFSGILEFFEQLEASGGWFYDFLSYFVAVGLVFLFIIYLLRLWRGEINWLGQKIEDPNIPELSLKEREELESQISKLIQENELLLKQVNKKDRMIQKLNKEINEIKKLYIELDEKYADETYTMSQIMYTAEEVAAALVDEENFLVNKDDIYDNVLDYLINTLRDYREKNPRIVIHIPHPEKEDVLVHYAHSGGHSHRIKEYEPPIYGSAAGRAWRNNEVYYIPDVEDSQAEYDRKMNSSKQYRSILSVPLSIGQDKSTCIGVLSLTGKPVDAYEKIEIERVVLFSKLLYPLILMDINRKGVIQDGFGSEKSKT</sequence>
<protein>
    <submittedName>
        <fullName evidence="3">GAF domain-containing protein</fullName>
    </submittedName>
</protein>
<feature type="coiled-coil region" evidence="1">
    <location>
        <begin position="68"/>
        <end position="116"/>
    </location>
</feature>
<dbReference type="Gene3D" id="3.30.450.40">
    <property type="match status" value="1"/>
</dbReference>
<dbReference type="SUPFAM" id="SSF55781">
    <property type="entry name" value="GAF domain-like"/>
    <property type="match status" value="1"/>
</dbReference>
<keyword evidence="2" id="KW-0472">Membrane</keyword>
<evidence type="ECO:0000256" key="2">
    <source>
        <dbReference type="SAM" id="Phobius"/>
    </source>
</evidence>
<dbReference type="Proteomes" id="UP000199545">
    <property type="component" value="Unassembled WGS sequence"/>
</dbReference>
<evidence type="ECO:0000313" key="3">
    <source>
        <dbReference type="EMBL" id="SFJ15141.1"/>
    </source>
</evidence>
<feature type="transmembrane region" description="Helical" evidence="2">
    <location>
        <begin position="23"/>
        <end position="44"/>
    </location>
</feature>
<keyword evidence="4" id="KW-1185">Reference proteome</keyword>